<organism evidence="1 2">
    <name type="scientific">Desulfacinum hydrothermale DSM 13146</name>
    <dbReference type="NCBI Taxonomy" id="1121390"/>
    <lineage>
        <taxon>Bacteria</taxon>
        <taxon>Pseudomonadati</taxon>
        <taxon>Thermodesulfobacteriota</taxon>
        <taxon>Syntrophobacteria</taxon>
        <taxon>Syntrophobacterales</taxon>
        <taxon>Syntrophobacteraceae</taxon>
        <taxon>Desulfacinum</taxon>
    </lineage>
</organism>
<evidence type="ECO:0000313" key="1">
    <source>
        <dbReference type="EMBL" id="SMC24192.1"/>
    </source>
</evidence>
<reference evidence="1 2" key="1">
    <citation type="submission" date="2017-04" db="EMBL/GenBank/DDBJ databases">
        <authorList>
            <person name="Afonso C.L."/>
            <person name="Miller P.J."/>
            <person name="Scott M.A."/>
            <person name="Spackman E."/>
            <person name="Goraichik I."/>
            <person name="Dimitrov K.M."/>
            <person name="Suarez D.L."/>
            <person name="Swayne D.E."/>
        </authorList>
    </citation>
    <scope>NUCLEOTIDE SEQUENCE [LARGE SCALE GENOMIC DNA]</scope>
    <source>
        <strain evidence="1 2">DSM 13146</strain>
    </source>
</reference>
<evidence type="ECO:0008006" key="3">
    <source>
        <dbReference type="Google" id="ProtNLM"/>
    </source>
</evidence>
<evidence type="ECO:0000313" key="2">
    <source>
        <dbReference type="Proteomes" id="UP000192783"/>
    </source>
</evidence>
<dbReference type="STRING" id="1121390.SAMN02746041_01960"/>
<gene>
    <name evidence="1" type="ORF">SAMN02746041_01960</name>
</gene>
<keyword evidence="2" id="KW-1185">Reference proteome</keyword>
<dbReference type="AlphaFoldDB" id="A0A1W1XK36"/>
<dbReference type="EMBL" id="FWXF01000009">
    <property type="protein sequence ID" value="SMC24192.1"/>
    <property type="molecule type" value="Genomic_DNA"/>
</dbReference>
<sequence>MGYGLCRLWKRLILGCLLGAGLLCGVLSHAAPALGPVPTGGEPALGIAFRTARALGADHPVPSHLGIRIHVEKAFYKVGPLSLKGLQAVLGLERKGGVLRFSLQEAKVDEVAWTGGQRPLRLRHVELNVRGRIEPDGGIQIQEAEVRLPRAGTLWMTGEMAPEGPARLVLGSQRLRLESVLAGFPAPAAGWGLELPAELRATWVRDGTGRWRSNGRIRFRKASFHDAKFLHAGEALGAQVLWSLKGREGGLVQGRLEAQASAGEVLWDRFYVNLSSHPLSIELKGTVNARGKRWHVQQAQVELQEVASVHLAQSSGAWSPFSGRLHLKIPNQDLGPFLELFVREPFQAELPWLSEASWAGRLGADLKLWVGKGLERAIGRIRLQEGRLRGPGKRVDLSGVHVNLPVWYEQGGPSHRRGRTDAGGLVASPVGPAAQVHGLAPGLLSWRAFRISGFELGPARLAIKALRNGISLPEVTVLRFANGQAVRLGPVLVENVWSPRRTGRVKLEADPWDVSPFLPPSLRADMRPVVHLKDQEFILQGERIRAKNPFTVDLFSGTIRVDRLELHHLLSPNREWRLDASWTDVDLEALTRATAFGRISGKLRGSVTGFRFAYGAPISFDLILESQDDTPDKREISVTAIDNLAQVGTSRSPFVGMASLLKVFFKDFPYKKIGIRCRLENDYFTVRGLVNEGGREYLVRRGLLRGVNVINQNPHNRISWNDMMARLSRIGKSGKARVQ</sequence>
<dbReference type="Proteomes" id="UP000192783">
    <property type="component" value="Unassembled WGS sequence"/>
</dbReference>
<dbReference type="OrthoDB" id="5386349at2"/>
<proteinExistence type="predicted"/>
<accession>A0A1W1XK36</accession>
<dbReference type="RefSeq" id="WP_084057690.1">
    <property type="nucleotide sequence ID" value="NZ_FWXF01000009.1"/>
</dbReference>
<protein>
    <recommendedName>
        <fullName evidence="3">Dicarboxylate transport</fullName>
    </recommendedName>
</protein>
<name>A0A1W1XK36_9BACT</name>